<feature type="region of interest" description="Disordered" evidence="5">
    <location>
        <begin position="132"/>
        <end position="163"/>
    </location>
</feature>
<feature type="region of interest" description="Disordered" evidence="5">
    <location>
        <begin position="65"/>
        <end position="120"/>
    </location>
</feature>
<dbReference type="PANTHER" id="PTHR12442">
    <property type="entry name" value="DYNEIN INTERMEDIATE CHAIN"/>
    <property type="match status" value="1"/>
</dbReference>
<dbReference type="GO" id="GO:0045504">
    <property type="term" value="F:dynein heavy chain binding"/>
    <property type="evidence" value="ECO:0007669"/>
    <property type="project" value="TreeGrafter"/>
</dbReference>
<dbReference type="OrthoDB" id="4189at2759"/>
<dbReference type="GO" id="GO:0010970">
    <property type="term" value="P:transport along microtubule"/>
    <property type="evidence" value="ECO:0007669"/>
    <property type="project" value="TreeGrafter"/>
</dbReference>
<evidence type="ECO:0000256" key="3">
    <source>
        <dbReference type="ARBA" id="ARBA00022737"/>
    </source>
</evidence>
<reference evidence="6" key="2">
    <citation type="submission" date="2021-04" db="EMBL/GenBank/DDBJ databases">
        <authorList>
            <person name="Podell S."/>
        </authorList>
    </citation>
    <scope>NUCLEOTIDE SEQUENCE</scope>
    <source>
        <strain evidence="6">Hildebrandi</strain>
    </source>
</reference>
<evidence type="ECO:0000256" key="4">
    <source>
        <dbReference type="PROSITE-ProRule" id="PRU00221"/>
    </source>
</evidence>
<dbReference type="Proteomes" id="UP000693970">
    <property type="component" value="Unassembled WGS sequence"/>
</dbReference>
<dbReference type="Pfam" id="PF00400">
    <property type="entry name" value="WD40"/>
    <property type="match status" value="3"/>
</dbReference>
<dbReference type="PROSITE" id="PS00678">
    <property type="entry name" value="WD_REPEATS_1"/>
    <property type="match status" value="1"/>
</dbReference>
<feature type="compositionally biased region" description="Polar residues" evidence="5">
    <location>
        <begin position="30"/>
        <end position="39"/>
    </location>
</feature>
<keyword evidence="3" id="KW-0677">Repeat</keyword>
<proteinExistence type="predicted"/>
<reference evidence="6" key="1">
    <citation type="journal article" date="2021" name="Sci. Rep.">
        <title>Diploid genomic architecture of Nitzschia inconspicua, an elite biomass production diatom.</title>
        <authorList>
            <person name="Oliver A."/>
            <person name="Podell S."/>
            <person name="Pinowska A."/>
            <person name="Traller J.C."/>
            <person name="Smith S.R."/>
            <person name="McClure R."/>
            <person name="Beliaev A."/>
            <person name="Bohutskyi P."/>
            <person name="Hill E.A."/>
            <person name="Rabines A."/>
            <person name="Zheng H."/>
            <person name="Allen L.Z."/>
            <person name="Kuo A."/>
            <person name="Grigoriev I.V."/>
            <person name="Allen A.E."/>
            <person name="Hazlebeck D."/>
            <person name="Allen E.E."/>
        </authorList>
    </citation>
    <scope>NUCLEOTIDE SEQUENCE</scope>
    <source>
        <strain evidence="6">Hildebrandi</strain>
    </source>
</reference>
<dbReference type="AlphaFoldDB" id="A0A9K3KNU7"/>
<keyword evidence="7" id="KW-1185">Reference proteome</keyword>
<keyword evidence="2 4" id="KW-0853">WD repeat</keyword>
<evidence type="ECO:0000313" key="7">
    <source>
        <dbReference type="Proteomes" id="UP000693970"/>
    </source>
</evidence>
<feature type="compositionally biased region" description="Polar residues" evidence="5">
    <location>
        <begin position="72"/>
        <end position="87"/>
    </location>
</feature>
<feature type="repeat" description="WD" evidence="4">
    <location>
        <begin position="388"/>
        <end position="429"/>
    </location>
</feature>
<feature type="compositionally biased region" description="Basic and acidic residues" evidence="5">
    <location>
        <begin position="88"/>
        <end position="104"/>
    </location>
</feature>
<dbReference type="InterPro" id="IPR001680">
    <property type="entry name" value="WD40_rpt"/>
</dbReference>
<evidence type="ECO:0000256" key="5">
    <source>
        <dbReference type="SAM" id="MobiDB-lite"/>
    </source>
</evidence>
<dbReference type="SMART" id="SM00320">
    <property type="entry name" value="WD40"/>
    <property type="match status" value="6"/>
</dbReference>
<dbReference type="EMBL" id="JAGRRH010000021">
    <property type="protein sequence ID" value="KAG7346599.1"/>
    <property type="molecule type" value="Genomic_DNA"/>
</dbReference>
<dbReference type="PROSITE" id="PS50082">
    <property type="entry name" value="WD_REPEATS_2"/>
    <property type="match status" value="1"/>
</dbReference>
<sequence>MADAARAQRQAALEEKKKRLEELKARRQQRTTSNVSAQEQAKAKIEASANLDDYIEGLLQAPAATPAVPVTNHTEGSSSDTVENGTKTSDDDMKKPSQTADDKQTISASSAPAPASRMQPKAEMFEMGTQTADDEFPQSSGMEVFESPQKQQSPEEKSEDSDTGAILATSEAEILEAKVLTAEEVEKELSSEVFSSFLNSTSKKVERVLGSELLADLLVDYDGETDTAKRGPVKASDGSKYLSSRQIYECPKWTASRDVTDMDWSPLHRELMLCGYHMRASSTSLAQPIGSAATKVVSPDDTPSDSLAPRSGELLSDGLALVWNLAMPNRPEHIFTCGSPVTTVRFHPTEATLIIGGCQSGQVVVWDVRAGRMPVQKSVLTTTASGNSKGHTHPICAMEFIEGGAGLVTASTDGRVNFWSLANLREPAESLQIGESVSSLSVSPDSETLVCGDDQGNVYAIQSSNSSIGGGGGQRSRRQVRKLDCGNEGHYGMISSLATKTLKSTVTRAGISKGFLRGSAGLLLSSGVDWTVKLWAPAYIDKPILSLMSHSYDYMSDVQWSPAHASLMATASSNGTVGLWNFSISLEEPITGSDGIVVEPDGGSGRGLNKLKWSTDGRRMLAASADRVHVLVLSEDVIRQKGDEDTKMMNHLTSRGLLDRE</sequence>
<name>A0A9K3KNU7_9STRA</name>
<accession>A0A9K3KNU7</accession>
<comment type="caution">
    <text evidence="6">The sequence shown here is derived from an EMBL/GenBank/DDBJ whole genome shotgun (WGS) entry which is preliminary data.</text>
</comment>
<dbReference type="GO" id="GO:0045503">
    <property type="term" value="F:dynein light chain binding"/>
    <property type="evidence" value="ECO:0007669"/>
    <property type="project" value="TreeGrafter"/>
</dbReference>
<dbReference type="InterPro" id="IPR050687">
    <property type="entry name" value="Dynein_IC"/>
</dbReference>
<gene>
    <name evidence="6" type="ORF">IV203_005668</name>
</gene>
<keyword evidence="1" id="KW-0963">Cytoplasm</keyword>
<dbReference type="GO" id="GO:0005868">
    <property type="term" value="C:cytoplasmic dynein complex"/>
    <property type="evidence" value="ECO:0007669"/>
    <property type="project" value="TreeGrafter"/>
</dbReference>
<evidence type="ECO:0000256" key="1">
    <source>
        <dbReference type="ARBA" id="ARBA00022490"/>
    </source>
</evidence>
<evidence type="ECO:0000256" key="2">
    <source>
        <dbReference type="ARBA" id="ARBA00022574"/>
    </source>
</evidence>
<evidence type="ECO:0000313" key="6">
    <source>
        <dbReference type="EMBL" id="KAG7346599.1"/>
    </source>
</evidence>
<feature type="region of interest" description="Disordered" evidence="5">
    <location>
        <begin position="23"/>
        <end position="43"/>
    </location>
</feature>
<protein>
    <submittedName>
        <fullName evidence="6">WD40 repeat-containing protein</fullName>
    </submittedName>
</protein>
<organism evidence="6 7">
    <name type="scientific">Nitzschia inconspicua</name>
    <dbReference type="NCBI Taxonomy" id="303405"/>
    <lineage>
        <taxon>Eukaryota</taxon>
        <taxon>Sar</taxon>
        <taxon>Stramenopiles</taxon>
        <taxon>Ochrophyta</taxon>
        <taxon>Bacillariophyta</taxon>
        <taxon>Bacillariophyceae</taxon>
        <taxon>Bacillariophycidae</taxon>
        <taxon>Bacillariales</taxon>
        <taxon>Bacillariaceae</taxon>
        <taxon>Nitzschia</taxon>
    </lineage>
</organism>
<dbReference type="InterPro" id="IPR019775">
    <property type="entry name" value="WD40_repeat_CS"/>
</dbReference>
<feature type="compositionally biased region" description="Low complexity" evidence="5">
    <location>
        <begin position="107"/>
        <end position="116"/>
    </location>
</feature>
<dbReference type="PROSITE" id="PS50294">
    <property type="entry name" value="WD_REPEATS_REGION"/>
    <property type="match status" value="1"/>
</dbReference>
<dbReference type="PANTHER" id="PTHR12442:SF22">
    <property type="entry name" value="CYTOPLASMIC DYNEIN 1 INTERMEDIATE CHAIN-RELATED"/>
    <property type="match status" value="1"/>
</dbReference>